<reference evidence="2" key="1">
    <citation type="submission" date="2010-05" db="EMBL/GenBank/DDBJ databases">
        <title>The draft genome of Desulfonatronospira thiodismutans ASO3-1.</title>
        <authorList>
            <consortium name="US DOE Joint Genome Institute (JGI-PGF)"/>
            <person name="Lucas S."/>
            <person name="Copeland A."/>
            <person name="Lapidus A."/>
            <person name="Cheng J.-F."/>
            <person name="Bruce D."/>
            <person name="Goodwin L."/>
            <person name="Pitluck S."/>
            <person name="Chertkov O."/>
            <person name="Brettin T."/>
            <person name="Detter J.C."/>
            <person name="Han C."/>
            <person name="Land M.L."/>
            <person name="Hauser L."/>
            <person name="Kyrpides N."/>
            <person name="Mikhailova N."/>
            <person name="Muyzer G."/>
            <person name="Woyke T."/>
        </authorList>
    </citation>
    <scope>NUCLEOTIDE SEQUENCE [LARGE SCALE GENOMIC DNA]</scope>
    <source>
        <strain evidence="2">ASO3-1</strain>
    </source>
</reference>
<evidence type="ECO:0000313" key="2">
    <source>
        <dbReference type="EMBL" id="EFI34473.1"/>
    </source>
</evidence>
<dbReference type="SUPFAM" id="SSF53448">
    <property type="entry name" value="Nucleotide-diphospho-sugar transferases"/>
    <property type="match status" value="1"/>
</dbReference>
<accession>D6SNZ7</accession>
<dbReference type="Gene3D" id="3.90.550.10">
    <property type="entry name" value="Spore Coat Polysaccharide Biosynthesis Protein SpsA, Chain A"/>
    <property type="match status" value="1"/>
</dbReference>
<dbReference type="PANTHER" id="PTHR22916">
    <property type="entry name" value="GLYCOSYLTRANSFERASE"/>
    <property type="match status" value="1"/>
</dbReference>
<dbReference type="EMBL" id="ACJN02000002">
    <property type="protein sequence ID" value="EFI34473.1"/>
    <property type="molecule type" value="Genomic_DNA"/>
</dbReference>
<protein>
    <submittedName>
        <fullName evidence="2">Glycosyl transferase family 2</fullName>
    </submittedName>
</protein>
<dbReference type="OrthoDB" id="5291101at2"/>
<feature type="domain" description="Glycosyltransferase 2-like" evidence="1">
    <location>
        <begin position="4"/>
        <end position="135"/>
    </location>
</feature>
<evidence type="ECO:0000259" key="1">
    <source>
        <dbReference type="Pfam" id="PF00535"/>
    </source>
</evidence>
<evidence type="ECO:0000313" key="3">
    <source>
        <dbReference type="Proteomes" id="UP000005496"/>
    </source>
</evidence>
<dbReference type="AlphaFoldDB" id="D6SNZ7"/>
<dbReference type="PANTHER" id="PTHR22916:SF3">
    <property type="entry name" value="UDP-GLCNAC:BETAGAL BETA-1,3-N-ACETYLGLUCOSAMINYLTRANSFERASE-LIKE PROTEIN 1"/>
    <property type="match status" value="1"/>
</dbReference>
<comment type="caution">
    <text evidence="2">The sequence shown here is derived from an EMBL/GenBank/DDBJ whole genome shotgun (WGS) entry which is preliminary data.</text>
</comment>
<dbReference type="Proteomes" id="UP000005496">
    <property type="component" value="Unassembled WGS sequence"/>
</dbReference>
<name>D6SNZ7_9BACT</name>
<organism evidence="2 3">
    <name type="scientific">Desulfonatronospira thiodismutans ASO3-1</name>
    <dbReference type="NCBI Taxonomy" id="555779"/>
    <lineage>
        <taxon>Bacteria</taxon>
        <taxon>Pseudomonadati</taxon>
        <taxon>Thermodesulfobacteriota</taxon>
        <taxon>Desulfovibrionia</taxon>
        <taxon>Desulfovibrionales</taxon>
        <taxon>Desulfonatronovibrionaceae</taxon>
        <taxon>Desulfonatronospira</taxon>
    </lineage>
</organism>
<dbReference type="InterPro" id="IPR001173">
    <property type="entry name" value="Glyco_trans_2-like"/>
</dbReference>
<keyword evidence="3" id="KW-1185">Reference proteome</keyword>
<dbReference type="InterPro" id="IPR029044">
    <property type="entry name" value="Nucleotide-diphossugar_trans"/>
</dbReference>
<dbReference type="RefSeq" id="WP_008869795.1">
    <property type="nucleotide sequence ID" value="NZ_ACJN02000002.1"/>
</dbReference>
<gene>
    <name evidence="2" type="ORF">Dthio_PD1832</name>
</gene>
<dbReference type="eggNOG" id="COG1216">
    <property type="taxonomic scope" value="Bacteria"/>
</dbReference>
<dbReference type="GO" id="GO:0016758">
    <property type="term" value="F:hexosyltransferase activity"/>
    <property type="evidence" value="ECO:0007669"/>
    <property type="project" value="UniProtKB-ARBA"/>
</dbReference>
<dbReference type="Pfam" id="PF00535">
    <property type="entry name" value="Glycos_transf_2"/>
    <property type="match status" value="1"/>
</dbReference>
<proteinExistence type="predicted"/>
<keyword evidence="2" id="KW-0808">Transferase</keyword>
<sequence>MLVSVIIPTYNRAGYIGSAVRSVLTQSFRDLELIVVDDGSTDATREILSGFDDKRLKAVYQENSGVAAARNLGLDLAGGRYVAFLDSDDFWLERKLEMQLAFMHKSGFCISQTQEAWIRKGKRVNPGHRHQKFAGWIFARSLKMCLVSPSCVLMHSDLVRQGFLFNESLPACEDYDLWLRISLSYPVGLLSRVLTVKQGGRGDQLSRSIIGLDLWRIQALLDILNGERLQPEKKALVLQALLEKSRVYIAGCQKRGRLEEAARIKQKLDSCLNQVNLRER</sequence>